<comment type="caution">
    <text evidence="2">The sequence shown here is derived from an EMBL/GenBank/DDBJ whole genome shotgun (WGS) entry which is preliminary data.</text>
</comment>
<evidence type="ECO:0008006" key="4">
    <source>
        <dbReference type="Google" id="ProtNLM"/>
    </source>
</evidence>
<name>A0A495IFA1_9MICO</name>
<evidence type="ECO:0000313" key="2">
    <source>
        <dbReference type="EMBL" id="RKR74682.1"/>
    </source>
</evidence>
<keyword evidence="1" id="KW-0472">Membrane</keyword>
<gene>
    <name evidence="2" type="ORF">C8E83_1809</name>
</gene>
<dbReference type="Pfam" id="PF11255">
    <property type="entry name" value="DUF3054"/>
    <property type="match status" value="1"/>
</dbReference>
<keyword evidence="3" id="KW-1185">Reference proteome</keyword>
<sequence length="132" mass="14407">MVWLFDSPFARYAWWPYLVDLAFVLIFVLIGRSSHGESDGLAGIGLTLWPFAVGTIIGWLGLVGFRWANASIIGGGLVWVASVFIGMLLRAQTGQGIAVSFVIVASIFLGLFLIGWRAVVRAVVRRRARGRA</sequence>
<proteinExistence type="predicted"/>
<dbReference type="OrthoDB" id="3698172at2"/>
<feature type="transmembrane region" description="Helical" evidence="1">
    <location>
        <begin position="72"/>
        <end position="91"/>
    </location>
</feature>
<feature type="transmembrane region" description="Helical" evidence="1">
    <location>
        <begin position="12"/>
        <end position="30"/>
    </location>
</feature>
<dbReference type="EMBL" id="RBKS01000001">
    <property type="protein sequence ID" value="RKR74682.1"/>
    <property type="molecule type" value="Genomic_DNA"/>
</dbReference>
<dbReference type="Proteomes" id="UP000280008">
    <property type="component" value="Unassembled WGS sequence"/>
</dbReference>
<dbReference type="RefSeq" id="WP_121369517.1">
    <property type="nucleotide sequence ID" value="NZ_RBKS01000001.1"/>
</dbReference>
<dbReference type="AlphaFoldDB" id="A0A495IFA1"/>
<feature type="transmembrane region" description="Helical" evidence="1">
    <location>
        <begin position="42"/>
        <end position="65"/>
    </location>
</feature>
<feature type="transmembrane region" description="Helical" evidence="1">
    <location>
        <begin position="97"/>
        <end position="119"/>
    </location>
</feature>
<keyword evidence="1" id="KW-1133">Transmembrane helix</keyword>
<evidence type="ECO:0000313" key="3">
    <source>
        <dbReference type="Proteomes" id="UP000280008"/>
    </source>
</evidence>
<evidence type="ECO:0000256" key="1">
    <source>
        <dbReference type="SAM" id="Phobius"/>
    </source>
</evidence>
<keyword evidence="1" id="KW-0812">Transmembrane</keyword>
<dbReference type="InterPro" id="IPR021414">
    <property type="entry name" value="DUF3054"/>
</dbReference>
<accession>A0A495IFA1</accession>
<reference evidence="2 3" key="1">
    <citation type="submission" date="2018-10" db="EMBL/GenBank/DDBJ databases">
        <title>Sequencing the genomes of 1000 actinobacteria strains.</title>
        <authorList>
            <person name="Klenk H.-P."/>
        </authorList>
    </citation>
    <scope>NUCLEOTIDE SEQUENCE [LARGE SCALE GENOMIC DNA]</scope>
    <source>
        <strain evidence="2 3">DSM 17894</strain>
    </source>
</reference>
<organism evidence="2 3">
    <name type="scientific">Frondihabitans australicus</name>
    <dbReference type="NCBI Taxonomy" id="386892"/>
    <lineage>
        <taxon>Bacteria</taxon>
        <taxon>Bacillati</taxon>
        <taxon>Actinomycetota</taxon>
        <taxon>Actinomycetes</taxon>
        <taxon>Micrococcales</taxon>
        <taxon>Microbacteriaceae</taxon>
        <taxon>Frondihabitans</taxon>
    </lineage>
</organism>
<protein>
    <recommendedName>
        <fullName evidence="4">DUF3054 family protein</fullName>
    </recommendedName>
</protein>